<keyword evidence="9 10" id="KW-0472">Membrane</keyword>
<accession>A0AA40AZD0</accession>
<dbReference type="SUPFAM" id="SSF144091">
    <property type="entry name" value="Rhomboid-like"/>
    <property type="match status" value="1"/>
</dbReference>
<dbReference type="PANTHER" id="PTHR43066">
    <property type="entry name" value="RHOMBOID-RELATED PROTEIN"/>
    <property type="match status" value="1"/>
</dbReference>
<name>A0AA40AZD0_9PEZI</name>
<dbReference type="GO" id="GO:0016020">
    <property type="term" value="C:membrane"/>
    <property type="evidence" value="ECO:0007669"/>
    <property type="project" value="UniProtKB-SubCell"/>
</dbReference>
<comment type="caution">
    <text evidence="12">The sequence shown here is derived from an EMBL/GenBank/DDBJ whole genome shotgun (WGS) entry which is preliminary data.</text>
</comment>
<feature type="transmembrane region" description="Helical" evidence="10">
    <location>
        <begin position="126"/>
        <end position="145"/>
    </location>
</feature>
<comment type="similarity">
    <text evidence="3">Belongs to the peptidase S54 family.</text>
</comment>
<evidence type="ECO:0000256" key="8">
    <source>
        <dbReference type="ARBA" id="ARBA00022989"/>
    </source>
</evidence>
<keyword evidence="6 10" id="KW-0812">Transmembrane</keyword>
<dbReference type="InterPro" id="IPR022764">
    <property type="entry name" value="Peptidase_S54_rhomboid_dom"/>
</dbReference>
<reference evidence="12" key="1">
    <citation type="submission" date="2023-06" db="EMBL/GenBank/DDBJ databases">
        <title>Genome-scale phylogeny and comparative genomics of the fungal order Sordariales.</title>
        <authorList>
            <consortium name="Lawrence Berkeley National Laboratory"/>
            <person name="Hensen N."/>
            <person name="Bonometti L."/>
            <person name="Westerberg I."/>
            <person name="Brannstrom I.O."/>
            <person name="Guillou S."/>
            <person name="Cros-Aarteil S."/>
            <person name="Calhoun S."/>
            <person name="Haridas S."/>
            <person name="Kuo A."/>
            <person name="Mondo S."/>
            <person name="Pangilinan J."/>
            <person name="Riley R."/>
            <person name="Labutti K."/>
            <person name="Andreopoulos B."/>
            <person name="Lipzen A."/>
            <person name="Chen C."/>
            <person name="Yanf M."/>
            <person name="Daum C."/>
            <person name="Ng V."/>
            <person name="Clum A."/>
            <person name="Steindorff A."/>
            <person name="Ohm R."/>
            <person name="Martin F."/>
            <person name="Silar P."/>
            <person name="Natvig D."/>
            <person name="Lalanne C."/>
            <person name="Gautier V."/>
            <person name="Ament-Velasquez S.L."/>
            <person name="Kruys A."/>
            <person name="Hutchinson M.I."/>
            <person name="Powell A.J."/>
            <person name="Barry K."/>
            <person name="Miller A.N."/>
            <person name="Grigoriev I.V."/>
            <person name="Debuchy R."/>
            <person name="Gladieux P."/>
            <person name="Thoren M.H."/>
            <person name="Johannesson H."/>
        </authorList>
    </citation>
    <scope>NUCLEOTIDE SEQUENCE</scope>
    <source>
        <strain evidence="12">SMH4607-1</strain>
    </source>
</reference>
<keyword evidence="8 10" id="KW-1133">Transmembrane helix</keyword>
<evidence type="ECO:0000256" key="2">
    <source>
        <dbReference type="ARBA" id="ARBA00004141"/>
    </source>
</evidence>
<dbReference type="EC" id="3.4.21.105" evidence="4"/>
<dbReference type="AlphaFoldDB" id="A0AA40AZD0"/>
<dbReference type="GO" id="GO:0004252">
    <property type="term" value="F:serine-type endopeptidase activity"/>
    <property type="evidence" value="ECO:0007669"/>
    <property type="project" value="InterPro"/>
</dbReference>
<dbReference type="EMBL" id="JAUKUA010000002">
    <property type="protein sequence ID" value="KAK0724812.1"/>
    <property type="molecule type" value="Genomic_DNA"/>
</dbReference>
<sequence>MPSVNLASVLTSLRSRTYTTRLPLFTRGVLVAILAFWIAGIQSLWDVRAWGGLAPDQVGITTLYRLNTFPFIHLNIFHALMNALALAPLLERFESEHGTLTSLALFFGPLTTIPAFIYLFVEKFILRSNTTVMGASMWVFLLLGIEAIRTYRVNPYFVISTYNIPTWTSPLALLVVIAALVPSSSFLGHLSGLVVGYICGLGYLKFLAPPEKVLRWIEARLNLLGRLPFYISIDQKTYGRFGVLPSNGSPSRGSGVAMGIVGTTQRLGP</sequence>
<dbReference type="Pfam" id="PF01694">
    <property type="entry name" value="Rhomboid"/>
    <property type="match status" value="1"/>
</dbReference>
<dbReference type="GO" id="GO:0006508">
    <property type="term" value="P:proteolysis"/>
    <property type="evidence" value="ECO:0007669"/>
    <property type="project" value="UniProtKB-KW"/>
</dbReference>
<feature type="transmembrane region" description="Helical" evidence="10">
    <location>
        <begin position="157"/>
        <end position="180"/>
    </location>
</feature>
<dbReference type="Gene3D" id="1.20.1540.10">
    <property type="entry name" value="Rhomboid-like"/>
    <property type="match status" value="1"/>
</dbReference>
<feature type="domain" description="Peptidase S54 rhomboid" evidence="11">
    <location>
        <begin position="62"/>
        <end position="204"/>
    </location>
</feature>
<dbReference type="Proteomes" id="UP001172102">
    <property type="component" value="Unassembled WGS sequence"/>
</dbReference>
<feature type="transmembrane region" description="Helical" evidence="10">
    <location>
        <begin position="186"/>
        <end position="206"/>
    </location>
</feature>
<keyword evidence="13" id="KW-1185">Reference proteome</keyword>
<organism evidence="12 13">
    <name type="scientific">Lasiosphaeris hirsuta</name>
    <dbReference type="NCBI Taxonomy" id="260670"/>
    <lineage>
        <taxon>Eukaryota</taxon>
        <taxon>Fungi</taxon>
        <taxon>Dikarya</taxon>
        <taxon>Ascomycota</taxon>
        <taxon>Pezizomycotina</taxon>
        <taxon>Sordariomycetes</taxon>
        <taxon>Sordariomycetidae</taxon>
        <taxon>Sordariales</taxon>
        <taxon>Lasiosphaeriaceae</taxon>
        <taxon>Lasiosphaeris</taxon>
    </lineage>
</organism>
<proteinExistence type="inferred from homology"/>
<evidence type="ECO:0000313" key="13">
    <source>
        <dbReference type="Proteomes" id="UP001172102"/>
    </source>
</evidence>
<evidence type="ECO:0000256" key="9">
    <source>
        <dbReference type="ARBA" id="ARBA00023136"/>
    </source>
</evidence>
<evidence type="ECO:0000256" key="1">
    <source>
        <dbReference type="ARBA" id="ARBA00000156"/>
    </source>
</evidence>
<evidence type="ECO:0000256" key="5">
    <source>
        <dbReference type="ARBA" id="ARBA00022670"/>
    </source>
</evidence>
<evidence type="ECO:0000313" key="12">
    <source>
        <dbReference type="EMBL" id="KAK0724812.1"/>
    </source>
</evidence>
<protein>
    <recommendedName>
        <fullName evidence="4">rhomboid protease</fullName>
        <ecNumber evidence="4">3.4.21.105</ecNumber>
    </recommendedName>
</protein>
<evidence type="ECO:0000256" key="10">
    <source>
        <dbReference type="SAM" id="Phobius"/>
    </source>
</evidence>
<evidence type="ECO:0000256" key="3">
    <source>
        <dbReference type="ARBA" id="ARBA00009045"/>
    </source>
</evidence>
<evidence type="ECO:0000256" key="4">
    <source>
        <dbReference type="ARBA" id="ARBA00013039"/>
    </source>
</evidence>
<comment type="catalytic activity">
    <reaction evidence="1">
        <text>Cleaves type-1 transmembrane domains using a catalytic dyad composed of serine and histidine that are contributed by different transmembrane domains.</text>
        <dbReference type="EC" id="3.4.21.105"/>
    </reaction>
</comment>
<dbReference type="InterPro" id="IPR035952">
    <property type="entry name" value="Rhomboid-like_sf"/>
</dbReference>
<dbReference type="PANTHER" id="PTHR43066:SF1">
    <property type="entry name" value="RHOMBOID PROTEIN 2"/>
    <property type="match status" value="1"/>
</dbReference>
<feature type="transmembrane region" description="Helical" evidence="10">
    <location>
        <begin position="71"/>
        <end position="90"/>
    </location>
</feature>
<keyword evidence="7" id="KW-0378">Hydrolase</keyword>
<gene>
    <name evidence="12" type="ORF">B0H67DRAFT_550513</name>
</gene>
<feature type="transmembrane region" description="Helical" evidence="10">
    <location>
        <begin position="102"/>
        <end position="120"/>
    </location>
</feature>
<comment type="subcellular location">
    <subcellularLocation>
        <location evidence="2">Membrane</location>
        <topology evidence="2">Multi-pass membrane protein</topology>
    </subcellularLocation>
</comment>
<evidence type="ECO:0000259" key="11">
    <source>
        <dbReference type="Pfam" id="PF01694"/>
    </source>
</evidence>
<evidence type="ECO:0000256" key="7">
    <source>
        <dbReference type="ARBA" id="ARBA00022801"/>
    </source>
</evidence>
<keyword evidence="5" id="KW-0645">Protease</keyword>
<evidence type="ECO:0000256" key="6">
    <source>
        <dbReference type="ARBA" id="ARBA00022692"/>
    </source>
</evidence>
<feature type="transmembrane region" description="Helical" evidence="10">
    <location>
        <begin position="24"/>
        <end position="45"/>
    </location>
</feature>